<accession>A0A4Q9DFP3</accession>
<dbReference type="SUPFAM" id="SSF47413">
    <property type="entry name" value="lambda repressor-like DNA-binding domains"/>
    <property type="match status" value="1"/>
</dbReference>
<comment type="caution">
    <text evidence="5">The sequence shown here is derived from an EMBL/GenBank/DDBJ whole genome shotgun (WGS) entry which is preliminary data.</text>
</comment>
<evidence type="ECO:0000256" key="2">
    <source>
        <dbReference type="ARBA" id="ARBA00023125"/>
    </source>
</evidence>
<sequence>MNIREIAQLCGVSTSTVSRILNNKPDVSQETRDKVIGIMNQMNFLPTVTTNSRQSIGIVTPLVMFPEFMGELMNGIMEAAFSLNQTLTLIPIVQTDAQNIMHFCRSNSLHGMIVINPPLSSRLPEELKEHEIPHIILAATIRDSEISWVDVDNLGGTKEAVNHLIQLGHKRIALLHTKGSRCEEDRILGYKQALADHGIPLDPALMYEKPTGNSDLISPVSRLLQLEQPPTAFFSTSHRETLNLLSAFNELGVSVPERISLAGFGDYEVSALTKPPLTAVNQPIYEMGRAAVFAFQEILVMEKYEKRQIMLPTRLSVRHSTRFHT</sequence>
<dbReference type="Gene3D" id="3.40.50.2300">
    <property type="match status" value="2"/>
</dbReference>
<evidence type="ECO:0000313" key="5">
    <source>
        <dbReference type="EMBL" id="TBL70824.1"/>
    </source>
</evidence>
<dbReference type="PANTHER" id="PTHR30146">
    <property type="entry name" value="LACI-RELATED TRANSCRIPTIONAL REPRESSOR"/>
    <property type="match status" value="1"/>
</dbReference>
<evidence type="ECO:0000256" key="3">
    <source>
        <dbReference type="ARBA" id="ARBA00023163"/>
    </source>
</evidence>
<organism evidence="5 6">
    <name type="scientific">Paenibacillus thalictri</name>
    <dbReference type="NCBI Taxonomy" id="2527873"/>
    <lineage>
        <taxon>Bacteria</taxon>
        <taxon>Bacillati</taxon>
        <taxon>Bacillota</taxon>
        <taxon>Bacilli</taxon>
        <taxon>Bacillales</taxon>
        <taxon>Paenibacillaceae</taxon>
        <taxon>Paenibacillus</taxon>
    </lineage>
</organism>
<name>A0A4Q9DFP3_9BACL</name>
<dbReference type="GO" id="GO:0003700">
    <property type="term" value="F:DNA-binding transcription factor activity"/>
    <property type="evidence" value="ECO:0007669"/>
    <property type="project" value="TreeGrafter"/>
</dbReference>
<keyword evidence="6" id="KW-1185">Reference proteome</keyword>
<dbReference type="EMBL" id="SIRE01000029">
    <property type="protein sequence ID" value="TBL70824.1"/>
    <property type="molecule type" value="Genomic_DNA"/>
</dbReference>
<dbReference type="Pfam" id="PF13377">
    <property type="entry name" value="Peripla_BP_3"/>
    <property type="match status" value="1"/>
</dbReference>
<evidence type="ECO:0000313" key="6">
    <source>
        <dbReference type="Proteomes" id="UP000293142"/>
    </source>
</evidence>
<dbReference type="SMART" id="SM00354">
    <property type="entry name" value="HTH_LACI"/>
    <property type="match status" value="1"/>
</dbReference>
<dbReference type="InterPro" id="IPR046335">
    <property type="entry name" value="LacI/GalR-like_sensor"/>
</dbReference>
<dbReference type="InterPro" id="IPR010982">
    <property type="entry name" value="Lambda_DNA-bd_dom_sf"/>
</dbReference>
<dbReference type="RefSeq" id="WP_131017540.1">
    <property type="nucleotide sequence ID" value="NZ_SIRE01000029.1"/>
</dbReference>
<dbReference type="Proteomes" id="UP000293142">
    <property type="component" value="Unassembled WGS sequence"/>
</dbReference>
<evidence type="ECO:0000256" key="1">
    <source>
        <dbReference type="ARBA" id="ARBA00023015"/>
    </source>
</evidence>
<dbReference type="OrthoDB" id="3180992at2"/>
<protein>
    <submittedName>
        <fullName evidence="5">LacI family transcriptional regulator</fullName>
    </submittedName>
</protein>
<gene>
    <name evidence="5" type="ORF">EYB31_31750</name>
</gene>
<dbReference type="InterPro" id="IPR028082">
    <property type="entry name" value="Peripla_BP_I"/>
</dbReference>
<keyword evidence="1" id="KW-0805">Transcription regulation</keyword>
<dbReference type="GO" id="GO:0000976">
    <property type="term" value="F:transcription cis-regulatory region binding"/>
    <property type="evidence" value="ECO:0007669"/>
    <property type="project" value="TreeGrafter"/>
</dbReference>
<dbReference type="CDD" id="cd06267">
    <property type="entry name" value="PBP1_LacI_sugar_binding-like"/>
    <property type="match status" value="1"/>
</dbReference>
<dbReference type="Gene3D" id="1.10.260.40">
    <property type="entry name" value="lambda repressor-like DNA-binding domains"/>
    <property type="match status" value="1"/>
</dbReference>
<feature type="domain" description="HTH lacI-type" evidence="4">
    <location>
        <begin position="1"/>
        <end position="55"/>
    </location>
</feature>
<proteinExistence type="predicted"/>
<dbReference type="InterPro" id="IPR000843">
    <property type="entry name" value="HTH_LacI"/>
</dbReference>
<keyword evidence="2" id="KW-0238">DNA-binding</keyword>
<dbReference type="SUPFAM" id="SSF53822">
    <property type="entry name" value="Periplasmic binding protein-like I"/>
    <property type="match status" value="1"/>
</dbReference>
<dbReference type="AlphaFoldDB" id="A0A4Q9DFP3"/>
<keyword evidence="3" id="KW-0804">Transcription</keyword>
<dbReference type="Pfam" id="PF00356">
    <property type="entry name" value="LacI"/>
    <property type="match status" value="1"/>
</dbReference>
<dbReference type="CDD" id="cd01392">
    <property type="entry name" value="HTH_LacI"/>
    <property type="match status" value="1"/>
</dbReference>
<reference evidence="5 6" key="1">
    <citation type="submission" date="2019-02" db="EMBL/GenBank/DDBJ databases">
        <title>Paenibacillus sp. nov., isolated from surface-sterilized tissue of Thalictrum simplex L.</title>
        <authorList>
            <person name="Tuo L."/>
        </authorList>
    </citation>
    <scope>NUCLEOTIDE SEQUENCE [LARGE SCALE GENOMIC DNA]</scope>
    <source>
        <strain evidence="5 6">N2SHLJ1</strain>
    </source>
</reference>
<dbReference type="PANTHER" id="PTHR30146:SF109">
    <property type="entry name" value="HTH-TYPE TRANSCRIPTIONAL REGULATOR GALS"/>
    <property type="match status" value="1"/>
</dbReference>
<evidence type="ECO:0000259" key="4">
    <source>
        <dbReference type="PROSITE" id="PS50932"/>
    </source>
</evidence>
<dbReference type="PROSITE" id="PS50932">
    <property type="entry name" value="HTH_LACI_2"/>
    <property type="match status" value="1"/>
</dbReference>